<keyword evidence="3" id="KW-1185">Reference proteome</keyword>
<gene>
    <name evidence="2" type="ORF">DWV00_30655</name>
</gene>
<evidence type="ECO:0000313" key="2">
    <source>
        <dbReference type="EMBL" id="RDU95144.1"/>
    </source>
</evidence>
<feature type="signal peptide" evidence="1">
    <location>
        <begin position="1"/>
        <end position="22"/>
    </location>
</feature>
<sequence length="411" mass="43355">MKYVKSGLVFGGALMMCAAAHASDPFSMSASITNGNSTQTVTESFKTVESVVDTFQNNQLSSIANTYTQNSGVNAQVSYMGVPVNLAYAQNSTTLTFSVPGLGLTETFTGTTRDDSAKQFLSFLKGQGMSVVNEFQRYLVANSTISPIAGNPGSLQSSMVNTSFATGAFNTAGNVSEGGASGGRFGIGVSGGEFSVNGYSGTQATLPISYAYRFSNPGWQLQFNMPLSFQQVGGAQSYAAQLGVGLQIPILPGVDWYLIPTISGGVTGSADLGAAGLLYSYALNSRYTYHVNSDFAVTLGNMIGRVNSANVKVSGYSIDPGVNNTVVKNGVEAEYKTKWNWWGGPLSVRGGVAYTQAYGSQLAIPHYTEVFFDFGTVTSSNAAFYKRLRIGATYTTGCNYHAGSLNLGYTF</sequence>
<dbReference type="OrthoDB" id="7462457at2"/>
<dbReference type="EMBL" id="QRGA01000022">
    <property type="protein sequence ID" value="RDU95144.1"/>
    <property type="molecule type" value="Genomic_DNA"/>
</dbReference>
<dbReference type="Proteomes" id="UP000256838">
    <property type="component" value="Unassembled WGS sequence"/>
</dbReference>
<dbReference type="AlphaFoldDB" id="A0A3D8JRH7"/>
<evidence type="ECO:0000256" key="1">
    <source>
        <dbReference type="SAM" id="SignalP"/>
    </source>
</evidence>
<name>A0A3D8JRH7_9BURK</name>
<dbReference type="RefSeq" id="WP_115537360.1">
    <property type="nucleotide sequence ID" value="NZ_QRGA01000022.1"/>
</dbReference>
<keyword evidence="1" id="KW-0732">Signal</keyword>
<accession>A0A3D8JRH7</accession>
<proteinExistence type="predicted"/>
<protein>
    <recommendedName>
        <fullName evidence="4">Long-chain fatty acid transporter</fullName>
    </recommendedName>
</protein>
<reference evidence="2 3" key="1">
    <citation type="submission" date="2018-08" db="EMBL/GenBank/DDBJ databases">
        <title>Paraburkholderia sp. DHOM06 isolated from forest soil.</title>
        <authorList>
            <person name="Gao Z.-H."/>
            <person name="Qiu L.-H."/>
        </authorList>
    </citation>
    <scope>NUCLEOTIDE SEQUENCE [LARGE SCALE GENOMIC DNA]</scope>
    <source>
        <strain evidence="2 3">DHOM06</strain>
    </source>
</reference>
<comment type="caution">
    <text evidence="2">The sequence shown here is derived from an EMBL/GenBank/DDBJ whole genome shotgun (WGS) entry which is preliminary data.</text>
</comment>
<evidence type="ECO:0000313" key="3">
    <source>
        <dbReference type="Proteomes" id="UP000256838"/>
    </source>
</evidence>
<organism evidence="2 3">
    <name type="scientific">Trinickia dinghuensis</name>
    <dbReference type="NCBI Taxonomy" id="2291023"/>
    <lineage>
        <taxon>Bacteria</taxon>
        <taxon>Pseudomonadati</taxon>
        <taxon>Pseudomonadota</taxon>
        <taxon>Betaproteobacteria</taxon>
        <taxon>Burkholderiales</taxon>
        <taxon>Burkholderiaceae</taxon>
        <taxon>Trinickia</taxon>
    </lineage>
</organism>
<evidence type="ECO:0008006" key="4">
    <source>
        <dbReference type="Google" id="ProtNLM"/>
    </source>
</evidence>
<feature type="chain" id="PRO_5017537104" description="Long-chain fatty acid transporter" evidence="1">
    <location>
        <begin position="23"/>
        <end position="411"/>
    </location>
</feature>